<organism evidence="1 2">
    <name type="scientific">Ceratitis capitata</name>
    <name type="common">Mediterranean fruit fly</name>
    <name type="synonym">Tephritis capitata</name>
    <dbReference type="NCBI Taxonomy" id="7213"/>
    <lineage>
        <taxon>Eukaryota</taxon>
        <taxon>Metazoa</taxon>
        <taxon>Ecdysozoa</taxon>
        <taxon>Arthropoda</taxon>
        <taxon>Hexapoda</taxon>
        <taxon>Insecta</taxon>
        <taxon>Pterygota</taxon>
        <taxon>Neoptera</taxon>
        <taxon>Endopterygota</taxon>
        <taxon>Diptera</taxon>
        <taxon>Brachycera</taxon>
        <taxon>Muscomorpha</taxon>
        <taxon>Tephritoidea</taxon>
        <taxon>Tephritidae</taxon>
        <taxon>Ceratitis</taxon>
        <taxon>Ceratitis</taxon>
    </lineage>
</organism>
<sequence>MSECMMRLEKFQFQISQRQKRPSANGYGQPVQVVSSTTNSKCNRTYKEHTTSFDVA</sequence>
<protein>
    <submittedName>
        <fullName evidence="1">(Mediterranean fruit fly) hypothetical protein</fullName>
    </submittedName>
</protein>
<dbReference type="EMBL" id="CAJHJT010000012">
    <property type="protein sequence ID" value="CAD7000402.1"/>
    <property type="molecule type" value="Genomic_DNA"/>
</dbReference>
<keyword evidence="2" id="KW-1185">Reference proteome</keyword>
<proteinExistence type="predicted"/>
<gene>
    <name evidence="1" type="ORF">CCAP1982_LOCUS8877</name>
</gene>
<dbReference type="AlphaFoldDB" id="A0A811UMH6"/>
<evidence type="ECO:0000313" key="2">
    <source>
        <dbReference type="Proteomes" id="UP000606786"/>
    </source>
</evidence>
<name>A0A811UMH6_CERCA</name>
<accession>A0A811UMH6</accession>
<reference evidence="1" key="1">
    <citation type="submission" date="2020-11" db="EMBL/GenBank/DDBJ databases">
        <authorList>
            <person name="Whitehead M."/>
        </authorList>
    </citation>
    <scope>NUCLEOTIDE SEQUENCE</scope>
    <source>
        <strain evidence="1">EGII</strain>
    </source>
</reference>
<dbReference type="Proteomes" id="UP000606786">
    <property type="component" value="Unassembled WGS sequence"/>
</dbReference>
<comment type="caution">
    <text evidence="1">The sequence shown here is derived from an EMBL/GenBank/DDBJ whole genome shotgun (WGS) entry which is preliminary data.</text>
</comment>
<evidence type="ECO:0000313" key="1">
    <source>
        <dbReference type="EMBL" id="CAD7000402.1"/>
    </source>
</evidence>